<feature type="region of interest" description="Disordered" evidence="2">
    <location>
        <begin position="1"/>
        <end position="141"/>
    </location>
</feature>
<organism evidence="3 4">
    <name type="scientific">Plutella xylostella</name>
    <name type="common">Diamondback moth</name>
    <name type="synonym">Plutella maculipennis</name>
    <dbReference type="NCBI Taxonomy" id="51655"/>
    <lineage>
        <taxon>Eukaryota</taxon>
        <taxon>Metazoa</taxon>
        <taxon>Ecdysozoa</taxon>
        <taxon>Arthropoda</taxon>
        <taxon>Hexapoda</taxon>
        <taxon>Insecta</taxon>
        <taxon>Pterygota</taxon>
        <taxon>Neoptera</taxon>
        <taxon>Endopterygota</taxon>
        <taxon>Lepidoptera</taxon>
        <taxon>Glossata</taxon>
        <taxon>Ditrysia</taxon>
        <taxon>Yponomeutoidea</taxon>
        <taxon>Plutellidae</taxon>
        <taxon>Plutella</taxon>
    </lineage>
</organism>
<feature type="compositionally biased region" description="Basic and acidic residues" evidence="2">
    <location>
        <begin position="1"/>
        <end position="122"/>
    </location>
</feature>
<dbReference type="EMBL" id="JAHIBW010000013">
    <property type="protein sequence ID" value="KAG7305401.1"/>
    <property type="molecule type" value="Genomic_DNA"/>
</dbReference>
<accession>A0ABQ7QJM8</accession>
<evidence type="ECO:0000256" key="1">
    <source>
        <dbReference type="SAM" id="Coils"/>
    </source>
</evidence>
<evidence type="ECO:0000256" key="2">
    <source>
        <dbReference type="SAM" id="MobiDB-lite"/>
    </source>
</evidence>
<reference evidence="3 4" key="1">
    <citation type="submission" date="2021-06" db="EMBL/GenBank/DDBJ databases">
        <title>A haploid diamondback moth (Plutella xylostella L.) genome assembly resolves 31 chromosomes and identifies a diamide resistance mutation.</title>
        <authorList>
            <person name="Ward C.M."/>
            <person name="Perry K.D."/>
            <person name="Baker G."/>
            <person name="Powis K."/>
            <person name="Heckel D.G."/>
            <person name="Baxter S.W."/>
        </authorList>
    </citation>
    <scope>NUCLEOTIDE SEQUENCE [LARGE SCALE GENOMIC DNA]</scope>
    <source>
        <strain evidence="3 4">LV</strain>
        <tissue evidence="3">Single pupa</tissue>
    </source>
</reference>
<proteinExistence type="predicted"/>
<evidence type="ECO:0000313" key="3">
    <source>
        <dbReference type="EMBL" id="KAG7305401.1"/>
    </source>
</evidence>
<comment type="caution">
    <text evidence="3">The sequence shown here is derived from an EMBL/GenBank/DDBJ whole genome shotgun (WGS) entry which is preliminary data.</text>
</comment>
<feature type="coiled-coil region" evidence="1">
    <location>
        <begin position="512"/>
        <end position="553"/>
    </location>
</feature>
<name>A0ABQ7QJM8_PLUXY</name>
<dbReference type="Proteomes" id="UP000823941">
    <property type="component" value="Chromosome 13"/>
</dbReference>
<feature type="coiled-coil region" evidence="1">
    <location>
        <begin position="237"/>
        <end position="457"/>
    </location>
</feature>
<keyword evidence="1" id="KW-0175">Coiled coil</keyword>
<evidence type="ECO:0000313" key="4">
    <source>
        <dbReference type="Proteomes" id="UP000823941"/>
    </source>
</evidence>
<feature type="coiled-coil region" evidence="1">
    <location>
        <begin position="696"/>
        <end position="772"/>
    </location>
</feature>
<keyword evidence="4" id="KW-1185">Reference proteome</keyword>
<feature type="coiled-coil region" evidence="1">
    <location>
        <begin position="593"/>
        <end position="648"/>
    </location>
</feature>
<protein>
    <submittedName>
        <fullName evidence="3">Uncharacterized protein</fullName>
    </submittedName>
</protein>
<sequence>MFSKAKRFDPLAKKQTNEDKPQETDVPKPKSKISPDTDIPKSKAKLTPDIDTPKPKTKISPDTDIPKSKSKSTLETDTPKPKNKITPEIDIPKPKTKISRETDIPKSKSKLTPETDTADKPKSKITPGTGDALKPKPKIGSDLDVSKVKAKVNTVLTVPKAKLTHTKSNVDTQSQCSSVRSVRSFVTPKPPKTTSVAHRCPSSLKKPLYCSKNEDKKPTKADAKVSDDIIKSQEVEIRNKDYTINEYSRQIEELKSEIANLQKQVKQINENNSSEIENLNLKLSEVQLDESKNATNNGLNIEENSKLIMNLENQKSILENQCNKLELELNEKQVELASHVEIIGIRDSLCKDLQEKLTNMETILEETKQRLEMVKGHHALALEANESIRREYKLELETMKTKLEDEKQAIINKCKSEQESVRAKYNARIESMKAQLTKEKEDAVNELQQQISNKDIEMKARLEQIDEATHEKLRICEIQFEERCRSIQEDWSLQEDKIHYLEKEARDLKFSLNVTEEKAATLQKEIQSLKSQKEVLETEKYNLEKQVEDLRDESKKKFIDFENHINKMMVEVDNAVKEKIKYEMSLSVTRDIVEVLTLRLREADDELELLEGKLQTLTEDKEALQEELHNYQATLNNTALECNEYKEALVNILKSKAALAKEHNRIMEHNVSLIESLQNVEIEAYRELGSIKDELIEDVELLKMESTTQIKMLREEVQKKRALCTLATEQAGQAAAAAEQSRALLAHAAAEIARLEADNRRLTHQIHDQQSLVVELSLLRQENEELATTVAKQTSIIDMMKKDKEQIKPKSPSVIRKTHKLGKENSQIIISPLRERNH</sequence>
<gene>
    <name evidence="3" type="ORF">JYU34_009469</name>
</gene>